<keyword evidence="1" id="KW-1133">Transmembrane helix</keyword>
<dbReference type="EMBL" id="JACHGV010000008">
    <property type="protein sequence ID" value="MBB6079436.1"/>
    <property type="molecule type" value="Genomic_DNA"/>
</dbReference>
<accession>A0A7W9TFP7</accession>
<evidence type="ECO:0000256" key="1">
    <source>
        <dbReference type="SAM" id="Phobius"/>
    </source>
</evidence>
<dbReference type="RefSeq" id="WP_184563581.1">
    <property type="nucleotide sequence ID" value="NZ_BAAARS010000009.1"/>
</dbReference>
<organism evidence="2 3">
    <name type="scientific">Streptomyces paradoxus</name>
    <dbReference type="NCBI Taxonomy" id="66375"/>
    <lineage>
        <taxon>Bacteria</taxon>
        <taxon>Bacillati</taxon>
        <taxon>Actinomycetota</taxon>
        <taxon>Actinomycetes</taxon>
        <taxon>Kitasatosporales</taxon>
        <taxon>Streptomycetaceae</taxon>
        <taxon>Streptomyces</taxon>
    </lineage>
</organism>
<comment type="caution">
    <text evidence="2">The sequence shown here is derived from an EMBL/GenBank/DDBJ whole genome shotgun (WGS) entry which is preliminary data.</text>
</comment>
<keyword evidence="3" id="KW-1185">Reference proteome</keyword>
<proteinExistence type="predicted"/>
<evidence type="ECO:0000313" key="2">
    <source>
        <dbReference type="EMBL" id="MBB6079436.1"/>
    </source>
</evidence>
<reference evidence="2 3" key="1">
    <citation type="submission" date="2020-08" db="EMBL/GenBank/DDBJ databases">
        <title>Genomic Encyclopedia of Type Strains, Phase IV (KMG-IV): sequencing the most valuable type-strain genomes for metagenomic binning, comparative biology and taxonomic classification.</title>
        <authorList>
            <person name="Goeker M."/>
        </authorList>
    </citation>
    <scope>NUCLEOTIDE SEQUENCE [LARGE SCALE GENOMIC DNA]</scope>
    <source>
        <strain evidence="2 3">DSM 43350</strain>
    </source>
</reference>
<dbReference type="AlphaFoldDB" id="A0A7W9TFP7"/>
<feature type="transmembrane region" description="Helical" evidence="1">
    <location>
        <begin position="6"/>
        <end position="29"/>
    </location>
</feature>
<sequence length="55" mass="5549">MDGVPVAAPVSTLTAVAWFLSVGGVLLLAECVPPCPANGLLRMVLPFASCPSHGD</sequence>
<protein>
    <submittedName>
        <fullName evidence="2">Uncharacterized protein</fullName>
    </submittedName>
</protein>
<keyword evidence="1" id="KW-0472">Membrane</keyword>
<dbReference type="Proteomes" id="UP000591537">
    <property type="component" value="Unassembled WGS sequence"/>
</dbReference>
<name>A0A7W9TFP7_9ACTN</name>
<gene>
    <name evidence="2" type="ORF">HNR57_005379</name>
</gene>
<keyword evidence="1" id="KW-0812">Transmembrane</keyword>
<evidence type="ECO:0000313" key="3">
    <source>
        <dbReference type="Proteomes" id="UP000591537"/>
    </source>
</evidence>